<keyword evidence="1" id="KW-1133">Transmembrane helix</keyword>
<sequence length="685" mass="76626">MASFSPLVYRYVLLPRLLLIALLAWLAYAHADGVEVHIISSTPPINLVAENLNLTGSDNVVATMFNLDMVNAVFNGKNTFYYNEGDHGGGLAMNGSNLTITKGSTLTFNNNNAFYGGAMYINTTHFNTALICNGSITFTNNHARVAGHSIYTTDTNININLFKNCFEATKQIVTAPKHFTATINQKHSFFPGQYIFLSVSLVDGLGNPGTCIAKVSLKCKKTDTGETGFCERLYPNLGLQLIGPKDIFLFGRDKTVNTLLRFGAQFGAHFNINETTRPWLYISCSDPPMDAIKLDFAWNSSCPLGFNENSISKVCECHQIKNKTMCPLDSGVACIKNGYWTDGSIAVKCSYPLCDSRHLRETPETQICQQYYGQQVIALPQSPDDQCSTNRSGRRCSRCRIGYNLTFLGTKCTNNCNTPLYPIIITLLTIVFQFMIALFILAAVRIKLEIGAGFMHGPLIFLAIIGQMRLGYYHILKVIVSSITSVYLYFEGGHAVAGPAAIAVIGLAILPFIFVLAMSNFELPSRIFRLHRFKPIFDEFQSCYLDKYLFVGNPLGPQLLLVLLLSLHFVVQPYKKHILNIIDMLLLLDLLVLYSLLEREEELEDRKTIYASILVHMMTLIPLLYVVVGSIGIFCYRLKSSRFSIQWRTSQSQPSRSIRRTEIIMNDDEGEREPLIGIIQDDDED</sequence>
<protein>
    <submittedName>
        <fullName evidence="3">Uncharacterized protein</fullName>
    </submittedName>
</protein>
<dbReference type="Proteomes" id="UP000007879">
    <property type="component" value="Unassembled WGS sequence"/>
</dbReference>
<dbReference type="AlphaFoldDB" id="A0AAN0J3V4"/>
<accession>A0AAN0J3V4</accession>
<keyword evidence="1" id="KW-0812">Transmembrane</keyword>
<keyword evidence="4" id="KW-1185">Reference proteome</keyword>
<evidence type="ECO:0000313" key="3">
    <source>
        <dbReference type="EnsemblMetazoa" id="XP_019851422.1"/>
    </source>
</evidence>
<evidence type="ECO:0000256" key="1">
    <source>
        <dbReference type="SAM" id="Phobius"/>
    </source>
</evidence>
<keyword evidence="2" id="KW-0732">Signal</keyword>
<keyword evidence="1" id="KW-0472">Membrane</keyword>
<feature type="transmembrane region" description="Helical" evidence="1">
    <location>
        <begin position="578"/>
        <end position="597"/>
    </location>
</feature>
<feature type="transmembrane region" description="Helical" evidence="1">
    <location>
        <begin position="448"/>
        <end position="466"/>
    </location>
</feature>
<dbReference type="GeneID" id="109581601"/>
<organism evidence="3 4">
    <name type="scientific">Amphimedon queenslandica</name>
    <name type="common">Sponge</name>
    <dbReference type="NCBI Taxonomy" id="400682"/>
    <lineage>
        <taxon>Eukaryota</taxon>
        <taxon>Metazoa</taxon>
        <taxon>Porifera</taxon>
        <taxon>Demospongiae</taxon>
        <taxon>Heteroscleromorpha</taxon>
        <taxon>Haplosclerida</taxon>
        <taxon>Niphatidae</taxon>
        <taxon>Amphimedon</taxon>
    </lineage>
</organism>
<dbReference type="EnsemblMetazoa" id="XM_019995863.1">
    <property type="protein sequence ID" value="XP_019851422.1"/>
    <property type="gene ID" value="LOC109581601"/>
</dbReference>
<reference evidence="3" key="2">
    <citation type="submission" date="2024-06" db="UniProtKB">
        <authorList>
            <consortium name="EnsemblMetazoa"/>
        </authorList>
    </citation>
    <scope>IDENTIFICATION</scope>
</reference>
<evidence type="ECO:0000256" key="2">
    <source>
        <dbReference type="SAM" id="SignalP"/>
    </source>
</evidence>
<feature type="transmembrane region" description="Helical" evidence="1">
    <location>
        <begin position="497"/>
        <end position="518"/>
    </location>
</feature>
<feature type="transmembrane region" description="Helical" evidence="1">
    <location>
        <begin position="420"/>
        <end position="441"/>
    </location>
</feature>
<feature type="chain" id="PRO_5042927591" evidence="2">
    <location>
        <begin position="32"/>
        <end position="685"/>
    </location>
</feature>
<feature type="transmembrane region" description="Helical" evidence="1">
    <location>
        <begin position="555"/>
        <end position="571"/>
    </location>
</feature>
<feature type="signal peptide" evidence="2">
    <location>
        <begin position="1"/>
        <end position="31"/>
    </location>
</feature>
<feature type="transmembrane region" description="Helical" evidence="1">
    <location>
        <begin position="609"/>
        <end position="636"/>
    </location>
</feature>
<feature type="transmembrane region" description="Helical" evidence="1">
    <location>
        <begin position="472"/>
        <end position="490"/>
    </location>
</feature>
<proteinExistence type="predicted"/>
<dbReference type="KEGG" id="aqu:109581601"/>
<name>A0AAN0J3V4_AMPQE</name>
<reference evidence="4" key="1">
    <citation type="journal article" date="2010" name="Nature">
        <title>The Amphimedon queenslandica genome and the evolution of animal complexity.</title>
        <authorList>
            <person name="Srivastava M."/>
            <person name="Simakov O."/>
            <person name="Chapman J."/>
            <person name="Fahey B."/>
            <person name="Gauthier M.E."/>
            <person name="Mitros T."/>
            <person name="Richards G.S."/>
            <person name="Conaco C."/>
            <person name="Dacre M."/>
            <person name="Hellsten U."/>
            <person name="Larroux C."/>
            <person name="Putnam N.H."/>
            <person name="Stanke M."/>
            <person name="Adamska M."/>
            <person name="Darling A."/>
            <person name="Degnan S.M."/>
            <person name="Oakley T.H."/>
            <person name="Plachetzki D.C."/>
            <person name="Zhai Y."/>
            <person name="Adamski M."/>
            <person name="Calcino A."/>
            <person name="Cummins S.F."/>
            <person name="Goodstein D.M."/>
            <person name="Harris C."/>
            <person name="Jackson D.J."/>
            <person name="Leys S.P."/>
            <person name="Shu S."/>
            <person name="Woodcroft B.J."/>
            <person name="Vervoort M."/>
            <person name="Kosik K.S."/>
            <person name="Manning G."/>
            <person name="Degnan B.M."/>
            <person name="Rokhsar D.S."/>
        </authorList>
    </citation>
    <scope>NUCLEOTIDE SEQUENCE [LARGE SCALE GENOMIC DNA]</scope>
</reference>
<dbReference type="RefSeq" id="XP_019851422.1">
    <property type="nucleotide sequence ID" value="XM_019995863.1"/>
</dbReference>
<evidence type="ECO:0000313" key="4">
    <source>
        <dbReference type="Proteomes" id="UP000007879"/>
    </source>
</evidence>